<reference evidence="4 5" key="1">
    <citation type="submission" date="2019-03" db="EMBL/GenBank/DDBJ databases">
        <title>Single cell metagenomics reveals metabolic interactions within the superorganism composed of flagellate Streblomastix strix and complex community of Bacteroidetes bacteria on its surface.</title>
        <authorList>
            <person name="Treitli S.C."/>
            <person name="Kolisko M."/>
            <person name="Husnik F."/>
            <person name="Keeling P."/>
            <person name="Hampl V."/>
        </authorList>
    </citation>
    <scope>NUCLEOTIDE SEQUENCE [LARGE SCALE GENOMIC DNA]</scope>
    <source>
        <strain evidence="4">ST1C</strain>
    </source>
</reference>
<feature type="region of interest" description="Disordered" evidence="2">
    <location>
        <begin position="67"/>
        <end position="89"/>
    </location>
</feature>
<keyword evidence="3" id="KW-0472">Membrane</keyword>
<evidence type="ECO:0000256" key="1">
    <source>
        <dbReference type="SAM" id="Coils"/>
    </source>
</evidence>
<proteinExistence type="predicted"/>
<dbReference type="Proteomes" id="UP000324800">
    <property type="component" value="Unassembled WGS sequence"/>
</dbReference>
<evidence type="ECO:0000313" key="5">
    <source>
        <dbReference type="Proteomes" id="UP000324800"/>
    </source>
</evidence>
<feature type="coiled-coil region" evidence="1">
    <location>
        <begin position="128"/>
        <end position="155"/>
    </location>
</feature>
<keyword evidence="1" id="KW-0175">Coiled coil</keyword>
<comment type="caution">
    <text evidence="4">The sequence shown here is derived from an EMBL/GenBank/DDBJ whole genome shotgun (WGS) entry which is preliminary data.</text>
</comment>
<keyword evidence="3" id="KW-0812">Transmembrane</keyword>
<sequence>QISHRSEELKKGKGVSQLLTGKWRREVITLACEAVHADETIKQINRDMEALKKVQEEKRQVLEVKQKQQLEKKKQKKEQDEQNIKFGDIQDAEEKQKKLKSLNDGFDKFVGIQQKALLQQDKIALRDQQVLTDKKNEQDELIQQLEEQITEQFDQSNLKRHPQHVRVDGSYGPNWLAVDGEDLMNMDQITDEDTNEQDPGFVRNELPDVRWENKIDSQIRDMKKTYDNLPSPLTIGLVLPVFVSLLLIFISSIVSVIILVICVIGISNTSASLFLAGLVPSALGQMMYLNLRLVMDFKQIELPGDQPYEFQGITNPVWNDSSHLSSDRMHIIDLLHKSSKYFQALLSAAHFGMTSKDEFEISDSMTGNILAERLNVDKTTEILLKNVTCFSSADPSCESSKPKRMFHVAPPFWGLTTLTSRVSLYIEQLKHKSEHDIKSMNESSTYTRFLASAMREDIRSGTEYLIKEMLEDTQSSVQSSSDTFMITEIICSFVVFVTFLINACSWQGRMHKASIHSHCLLRLLPEEEETQIVIEGQEQEGDGNREPLTLLPVMRTNFEPYDKGRELILEA</sequence>
<keyword evidence="3" id="KW-1133">Transmembrane helix</keyword>
<protein>
    <submittedName>
        <fullName evidence="4">Uncharacterized protein</fullName>
    </submittedName>
</protein>
<feature type="compositionally biased region" description="Basic and acidic residues" evidence="2">
    <location>
        <begin position="67"/>
        <end position="83"/>
    </location>
</feature>
<feature type="transmembrane region" description="Helical" evidence="3">
    <location>
        <begin position="484"/>
        <end position="504"/>
    </location>
</feature>
<accession>A0A5J4TYG3</accession>
<evidence type="ECO:0000256" key="2">
    <source>
        <dbReference type="SAM" id="MobiDB-lite"/>
    </source>
</evidence>
<evidence type="ECO:0000256" key="3">
    <source>
        <dbReference type="SAM" id="Phobius"/>
    </source>
</evidence>
<organism evidence="4 5">
    <name type="scientific">Streblomastix strix</name>
    <dbReference type="NCBI Taxonomy" id="222440"/>
    <lineage>
        <taxon>Eukaryota</taxon>
        <taxon>Metamonada</taxon>
        <taxon>Preaxostyla</taxon>
        <taxon>Oxymonadida</taxon>
        <taxon>Streblomastigidae</taxon>
        <taxon>Streblomastix</taxon>
    </lineage>
</organism>
<feature type="transmembrane region" description="Helical" evidence="3">
    <location>
        <begin position="272"/>
        <end position="291"/>
    </location>
</feature>
<evidence type="ECO:0000313" key="4">
    <source>
        <dbReference type="EMBL" id="KAA6363287.1"/>
    </source>
</evidence>
<dbReference type="EMBL" id="SNRW01023116">
    <property type="protein sequence ID" value="KAA6363287.1"/>
    <property type="molecule type" value="Genomic_DNA"/>
</dbReference>
<name>A0A5J4TYG3_9EUKA</name>
<feature type="non-terminal residue" evidence="4">
    <location>
        <position position="571"/>
    </location>
</feature>
<dbReference type="AlphaFoldDB" id="A0A5J4TYG3"/>
<gene>
    <name evidence="4" type="ORF">EZS28_041186</name>
</gene>
<feature type="non-terminal residue" evidence="4">
    <location>
        <position position="1"/>
    </location>
</feature>
<feature type="transmembrane region" description="Helical" evidence="3">
    <location>
        <begin position="233"/>
        <end position="266"/>
    </location>
</feature>